<gene>
    <name evidence="1" type="ORF">ACFYNQ_41830</name>
</gene>
<keyword evidence="2" id="KW-1185">Reference proteome</keyword>
<dbReference type="EMBL" id="JBIAHM010000018">
    <property type="protein sequence ID" value="MFE9605074.1"/>
    <property type="molecule type" value="Genomic_DNA"/>
</dbReference>
<evidence type="ECO:0000313" key="1">
    <source>
        <dbReference type="EMBL" id="MFE9605074.1"/>
    </source>
</evidence>
<comment type="caution">
    <text evidence="1">The sequence shown here is derived from an EMBL/GenBank/DDBJ whole genome shotgun (WGS) entry which is preliminary data.</text>
</comment>
<name>A0ABW6MG01_9ACTN</name>
<dbReference type="Proteomes" id="UP001601303">
    <property type="component" value="Unassembled WGS sequence"/>
</dbReference>
<protein>
    <submittedName>
        <fullName evidence="1">Uncharacterized protein</fullName>
    </submittedName>
</protein>
<accession>A0ABW6MG01</accession>
<evidence type="ECO:0000313" key="2">
    <source>
        <dbReference type="Proteomes" id="UP001601303"/>
    </source>
</evidence>
<organism evidence="1 2">
    <name type="scientific">Streptomyces hokutonensis</name>
    <dbReference type="NCBI Taxonomy" id="1306990"/>
    <lineage>
        <taxon>Bacteria</taxon>
        <taxon>Bacillati</taxon>
        <taxon>Actinomycetota</taxon>
        <taxon>Actinomycetes</taxon>
        <taxon>Kitasatosporales</taxon>
        <taxon>Streptomycetaceae</taxon>
        <taxon>Streptomyces</taxon>
    </lineage>
</organism>
<proteinExistence type="predicted"/>
<sequence length="51" mass="5187">MATDLVPGTANLAAALAVVEAAHGELNAGDGTDERSLRRLHQCAEDLAEAA</sequence>
<reference evidence="1 2" key="1">
    <citation type="submission" date="2024-10" db="EMBL/GenBank/DDBJ databases">
        <title>The Natural Products Discovery Center: Release of the First 8490 Sequenced Strains for Exploring Actinobacteria Biosynthetic Diversity.</title>
        <authorList>
            <person name="Kalkreuter E."/>
            <person name="Kautsar S.A."/>
            <person name="Yang D."/>
            <person name="Bader C.D."/>
            <person name="Teijaro C.N."/>
            <person name="Fluegel L."/>
            <person name="Davis C.M."/>
            <person name="Simpson J.R."/>
            <person name="Lauterbach L."/>
            <person name="Steele A.D."/>
            <person name="Gui C."/>
            <person name="Meng S."/>
            <person name="Li G."/>
            <person name="Viehrig K."/>
            <person name="Ye F."/>
            <person name="Su P."/>
            <person name="Kiefer A.F."/>
            <person name="Nichols A."/>
            <person name="Cepeda A.J."/>
            <person name="Yan W."/>
            <person name="Fan B."/>
            <person name="Jiang Y."/>
            <person name="Adhikari A."/>
            <person name="Zheng C.-J."/>
            <person name="Schuster L."/>
            <person name="Cowan T.M."/>
            <person name="Smanski M.J."/>
            <person name="Chevrette M.G."/>
            <person name="De Carvalho L.P.S."/>
            <person name="Shen B."/>
        </authorList>
    </citation>
    <scope>NUCLEOTIDE SEQUENCE [LARGE SCALE GENOMIC DNA]</scope>
    <source>
        <strain evidence="1 2">NPDC006488</strain>
    </source>
</reference>
<dbReference type="RefSeq" id="WP_388113904.1">
    <property type="nucleotide sequence ID" value="NZ_JBIAHM010000018.1"/>
</dbReference>